<proteinExistence type="predicted"/>
<organism evidence="1">
    <name type="scientific">uncultured Caudovirales phage</name>
    <dbReference type="NCBI Taxonomy" id="2100421"/>
    <lineage>
        <taxon>Viruses</taxon>
        <taxon>Duplodnaviria</taxon>
        <taxon>Heunggongvirae</taxon>
        <taxon>Uroviricota</taxon>
        <taxon>Caudoviricetes</taxon>
        <taxon>Peduoviridae</taxon>
        <taxon>Maltschvirus</taxon>
        <taxon>Maltschvirus maltsch</taxon>
    </lineage>
</organism>
<dbReference type="EMBL" id="LR796263">
    <property type="protein sequence ID" value="CAB4132445.1"/>
    <property type="molecule type" value="Genomic_DNA"/>
</dbReference>
<accession>A0A6J5LEH2</accession>
<reference evidence="1" key="1">
    <citation type="submission" date="2020-04" db="EMBL/GenBank/DDBJ databases">
        <authorList>
            <person name="Chiriac C."/>
            <person name="Salcher M."/>
            <person name="Ghai R."/>
            <person name="Kavagutti S V."/>
        </authorList>
    </citation>
    <scope>NUCLEOTIDE SEQUENCE</scope>
</reference>
<gene>
    <name evidence="1" type="ORF">UFOVP256_36</name>
</gene>
<name>A0A6J5LEH2_9CAUD</name>
<protein>
    <submittedName>
        <fullName evidence="1">Uncharacterized protein</fullName>
    </submittedName>
</protein>
<sequence>MMIRQDFDGLPPKMFMMQIMDDLTKAYCFLWEKKDKLNRIRMTWKDLSKYYNKNSFRTSLRKLNNEGLLNYDELDDGIAIELVGWDEMMDED</sequence>
<evidence type="ECO:0000313" key="1">
    <source>
        <dbReference type="EMBL" id="CAB4132445.1"/>
    </source>
</evidence>